<evidence type="ECO:0000313" key="3">
    <source>
        <dbReference type="EMBL" id="MXR21711.1"/>
    </source>
</evidence>
<evidence type="ECO:0000256" key="1">
    <source>
        <dbReference type="SAM" id="Phobius"/>
    </source>
</evidence>
<dbReference type="InterPro" id="IPR058284">
    <property type="entry name" value="DUF7978"/>
</dbReference>
<sequence length="230" mass="24319">MELPGVLWRDVRGTVVGAAVGIAAFLAGFVATFVLQRDEFAESPALGDELAAVLGPDLGDVAEYVADWLQPEPVEAVGWFFYASHYVDLEVTVTTLGRSMRWTADLQQTPLWDDELALVPPLVLLTAGYLFARWHHGRGGSALACGVRLAFGYAAAASAGVSVVSYSRDAGFARLTAVPDLVTAVVYTATYALVFGTAGALLYDAYGPKNGARGTLDQETSATGQRDPGE</sequence>
<feature type="transmembrane region" description="Helical" evidence="1">
    <location>
        <begin position="184"/>
        <end position="203"/>
    </location>
</feature>
<keyword evidence="4" id="KW-1185">Reference proteome</keyword>
<reference evidence="3 4" key="1">
    <citation type="submission" date="2019-12" db="EMBL/GenBank/DDBJ databases">
        <title>Isolation and characterization of three novel carbon monoxide-oxidizing members of Halobacteria from salione crusts and soils.</title>
        <authorList>
            <person name="Myers M.R."/>
            <person name="King G.M."/>
        </authorList>
    </citation>
    <scope>NUCLEOTIDE SEQUENCE [LARGE SCALE GENOMIC DNA]</scope>
    <source>
        <strain evidence="3 4">PCN9</strain>
    </source>
</reference>
<dbReference type="OrthoDB" id="385722at2157"/>
<proteinExistence type="predicted"/>
<keyword evidence="1" id="KW-0472">Membrane</keyword>
<dbReference type="RefSeq" id="WP_159527156.1">
    <property type="nucleotide sequence ID" value="NZ_WUUU01000141.1"/>
</dbReference>
<dbReference type="EMBL" id="WUUU01000141">
    <property type="protein sequence ID" value="MXR21711.1"/>
    <property type="molecule type" value="Genomic_DNA"/>
</dbReference>
<evidence type="ECO:0000259" key="2">
    <source>
        <dbReference type="Pfam" id="PF25933"/>
    </source>
</evidence>
<accession>A0A6B0SQ05</accession>
<feature type="transmembrane region" description="Helical" evidence="1">
    <location>
        <begin position="142"/>
        <end position="164"/>
    </location>
</feature>
<gene>
    <name evidence="3" type="ORF">GRX66_14245</name>
</gene>
<evidence type="ECO:0000313" key="4">
    <source>
        <dbReference type="Proteomes" id="UP000471521"/>
    </source>
</evidence>
<name>A0A6B0SQ05_9EURY</name>
<organism evidence="3 4">
    <name type="scientific">Halobacterium bonnevillei</name>
    <dbReference type="NCBI Taxonomy" id="2692200"/>
    <lineage>
        <taxon>Archaea</taxon>
        <taxon>Methanobacteriati</taxon>
        <taxon>Methanobacteriota</taxon>
        <taxon>Stenosarchaea group</taxon>
        <taxon>Halobacteria</taxon>
        <taxon>Halobacteriales</taxon>
        <taxon>Halobacteriaceae</taxon>
        <taxon>Halobacterium</taxon>
    </lineage>
</organism>
<comment type="caution">
    <text evidence="3">The sequence shown here is derived from an EMBL/GenBank/DDBJ whole genome shotgun (WGS) entry which is preliminary data.</text>
</comment>
<dbReference type="AlphaFoldDB" id="A0A6B0SQ05"/>
<keyword evidence="1" id="KW-1133">Transmembrane helix</keyword>
<feature type="domain" description="DUF7978" evidence="2">
    <location>
        <begin position="13"/>
        <end position="202"/>
    </location>
</feature>
<feature type="transmembrane region" description="Helical" evidence="1">
    <location>
        <begin position="15"/>
        <end position="35"/>
    </location>
</feature>
<protein>
    <recommendedName>
        <fullName evidence="2">DUF7978 domain-containing protein</fullName>
    </recommendedName>
</protein>
<dbReference type="Pfam" id="PF25933">
    <property type="entry name" value="DUF7978"/>
    <property type="match status" value="1"/>
</dbReference>
<keyword evidence="1" id="KW-0812">Transmembrane</keyword>
<dbReference type="Proteomes" id="UP000471521">
    <property type="component" value="Unassembled WGS sequence"/>
</dbReference>